<organism evidence="2 3">
    <name type="scientific">Candidatus Buchananbacteria bacterium RIFCSPLOWO2_01_FULL_46_12</name>
    <dbReference type="NCBI Taxonomy" id="1797546"/>
    <lineage>
        <taxon>Bacteria</taxon>
        <taxon>Candidatus Buchananiibacteriota</taxon>
    </lineage>
</organism>
<gene>
    <name evidence="2" type="ORF">A3A24_03360</name>
</gene>
<name>A0A1G1YSZ6_9BACT</name>
<evidence type="ECO:0000313" key="2">
    <source>
        <dbReference type="EMBL" id="OGY54936.1"/>
    </source>
</evidence>
<dbReference type="Proteomes" id="UP000176512">
    <property type="component" value="Unassembled WGS sequence"/>
</dbReference>
<accession>A0A1G1YSZ6</accession>
<evidence type="ECO:0000256" key="1">
    <source>
        <dbReference type="SAM" id="Phobius"/>
    </source>
</evidence>
<keyword evidence="1" id="KW-1133">Transmembrane helix</keyword>
<keyword evidence="1" id="KW-0472">Membrane</keyword>
<comment type="caution">
    <text evidence="2">The sequence shown here is derived from an EMBL/GenBank/DDBJ whole genome shotgun (WGS) entry which is preliminary data.</text>
</comment>
<evidence type="ECO:0000313" key="3">
    <source>
        <dbReference type="Proteomes" id="UP000176512"/>
    </source>
</evidence>
<proteinExistence type="predicted"/>
<reference evidence="2 3" key="1">
    <citation type="journal article" date="2016" name="Nat. Commun.">
        <title>Thousands of microbial genomes shed light on interconnected biogeochemical processes in an aquifer system.</title>
        <authorList>
            <person name="Anantharaman K."/>
            <person name="Brown C.T."/>
            <person name="Hug L.A."/>
            <person name="Sharon I."/>
            <person name="Castelle C.J."/>
            <person name="Probst A.J."/>
            <person name="Thomas B.C."/>
            <person name="Singh A."/>
            <person name="Wilkins M.J."/>
            <person name="Karaoz U."/>
            <person name="Brodie E.L."/>
            <person name="Williams K.H."/>
            <person name="Hubbard S.S."/>
            <person name="Banfield J.F."/>
        </authorList>
    </citation>
    <scope>NUCLEOTIDE SEQUENCE [LARGE SCALE GENOMIC DNA]</scope>
</reference>
<dbReference type="AlphaFoldDB" id="A0A1G1YSZ6"/>
<feature type="transmembrane region" description="Helical" evidence="1">
    <location>
        <begin position="12"/>
        <end position="36"/>
    </location>
</feature>
<keyword evidence="1" id="KW-0812">Transmembrane</keyword>
<protein>
    <submittedName>
        <fullName evidence="2">Uncharacterized protein</fullName>
    </submittedName>
</protein>
<sequence length="129" mass="14132">MTDQRLAKRRKAMFDISGLVNLMAAAPLISTIVLVFTEPLSSLKELAAALHAARIPIEEGGGNRTMAVTKIGMFFPPSHQQAAQALLDLAQKFDTIWIDADQTKIPDCSSRRWRKIGCDPVGRLSLSLV</sequence>
<dbReference type="EMBL" id="MHIP01000022">
    <property type="protein sequence ID" value="OGY54936.1"/>
    <property type="molecule type" value="Genomic_DNA"/>
</dbReference>